<dbReference type="InterPro" id="IPR029058">
    <property type="entry name" value="AB_hydrolase_fold"/>
</dbReference>
<evidence type="ECO:0000313" key="4">
    <source>
        <dbReference type="Proteomes" id="UP001139461"/>
    </source>
</evidence>
<accession>A0A9X1QWW4</accession>
<sequence length="872" mass="100371">MKSINFRKGSLRISQFHLLVCMLGIMSCSLWGQDFPKKLLQESDFNRWSNVWSPKISDDGKWVTYPIDYTVLKDTLVVVNPKTKINYKIAGGADGAFIHGSNTRWFVFTQKNRGVGIMDLNNGNILWAGKANYYKISPYGKMIVCIKNTKDKKKTLTLVYPQQNKVKTLTGITDFSLGPKDTQLAYAINTSLSSKIVISNGGNIEYTHNAKLGNHFYYNLIWNPQGTAVAFMDKSINSITKVQTENIISCELNTESINILNPLRNEKLAGLKLLSNLFYYSKDGQSLIFNTSPISGISSDQGPNVQEWKGTDSWLYPRVQNTWEWENQWWKTMWWPKQNKILQIANETTPQAEITSNQKYAIVYNQTQYEPEYSDQTIADLYAVDLETGERNLIEKKQDCSLDFIQLSPSGNYLSYLRDKNWWVYDFENRTCINITEAINANFYSENYDHSTNQGPYGKLGWTDGDKKVLIYDEFDIWAISSDGSVAERLTKGREENISYRIDTYNTNSAHAHKSLLENLSYNIEKEPLLVLASKHDIPYAYYKTDLNNNRQMLSVQSGKIGDLAKASSVNAVVYKTQSADHPPALFYWNNSLSTPIIIYQSNPQHWEYLVGRTERITFHNSAEQELSAVLHYPDDYKEGLEYPMIVHIYEKLSQNFADYRNPTYYEDIGFNWRVYTASGYFVLEPDILYTQGAPGMSAVNCVTDAVEEVLDRHLVDRNKIGLNGHSFGGYEAAFIITQTDLFSAAVIGSPVTDLTSYYFSVNKENYKPDNWRFENQQWRMGFSYFENKEAYLANSPLHQANKVNCPVLLWTGKNDVVIPYTQSVEFYLALRRLKKKVSFLLYPDEIHSLMKKENRYDLSVRIKSWFDQSLK</sequence>
<gene>
    <name evidence="3" type="ORF">K8089_10155</name>
</gene>
<comment type="caution">
    <text evidence="3">The sequence shown here is derived from an EMBL/GenBank/DDBJ whole genome shotgun (WGS) entry which is preliminary data.</text>
</comment>
<dbReference type="EMBL" id="JAIRBA010000018">
    <property type="protein sequence ID" value="MCG2419386.1"/>
    <property type="molecule type" value="Genomic_DNA"/>
</dbReference>
<keyword evidence="4" id="KW-1185">Reference proteome</keyword>
<dbReference type="InterPro" id="IPR001375">
    <property type="entry name" value="Peptidase_S9_cat"/>
</dbReference>
<dbReference type="SUPFAM" id="SSF53474">
    <property type="entry name" value="alpha/beta-Hydrolases"/>
    <property type="match status" value="1"/>
</dbReference>
<evidence type="ECO:0000313" key="3">
    <source>
        <dbReference type="EMBL" id="MCG2419386.1"/>
    </source>
</evidence>
<dbReference type="PANTHER" id="PTHR42776:SF27">
    <property type="entry name" value="DIPEPTIDYL PEPTIDASE FAMILY MEMBER 6"/>
    <property type="match status" value="1"/>
</dbReference>
<name>A0A9X1QWW4_9FLAO</name>
<dbReference type="Pfam" id="PF00326">
    <property type="entry name" value="Peptidase_S9"/>
    <property type="match status" value="1"/>
</dbReference>
<dbReference type="PROSITE" id="PS51257">
    <property type="entry name" value="PROKAR_LIPOPROTEIN"/>
    <property type="match status" value="1"/>
</dbReference>
<dbReference type="Gene3D" id="3.40.50.1820">
    <property type="entry name" value="alpha/beta hydrolase"/>
    <property type="match status" value="1"/>
</dbReference>
<dbReference type="Proteomes" id="UP001139461">
    <property type="component" value="Unassembled WGS sequence"/>
</dbReference>
<keyword evidence="1" id="KW-0378">Hydrolase</keyword>
<dbReference type="SUPFAM" id="SSF82171">
    <property type="entry name" value="DPP6 N-terminal domain-like"/>
    <property type="match status" value="2"/>
</dbReference>
<dbReference type="GO" id="GO:0006508">
    <property type="term" value="P:proteolysis"/>
    <property type="evidence" value="ECO:0007669"/>
    <property type="project" value="InterPro"/>
</dbReference>
<proteinExistence type="predicted"/>
<evidence type="ECO:0000256" key="1">
    <source>
        <dbReference type="ARBA" id="ARBA00022801"/>
    </source>
</evidence>
<dbReference type="PANTHER" id="PTHR42776">
    <property type="entry name" value="SERINE PEPTIDASE S9 FAMILY MEMBER"/>
    <property type="match status" value="1"/>
</dbReference>
<organism evidence="3 4">
    <name type="scientific">Aequorivita vitellina</name>
    <dbReference type="NCBI Taxonomy" id="2874475"/>
    <lineage>
        <taxon>Bacteria</taxon>
        <taxon>Pseudomonadati</taxon>
        <taxon>Bacteroidota</taxon>
        <taxon>Flavobacteriia</taxon>
        <taxon>Flavobacteriales</taxon>
        <taxon>Flavobacteriaceae</taxon>
        <taxon>Aequorivita</taxon>
    </lineage>
</organism>
<dbReference type="AlphaFoldDB" id="A0A9X1QWW4"/>
<protein>
    <submittedName>
        <fullName evidence="3">Prolyl oligopeptidase family serine peptidase</fullName>
    </submittedName>
</protein>
<evidence type="ECO:0000259" key="2">
    <source>
        <dbReference type="Pfam" id="PF00326"/>
    </source>
</evidence>
<dbReference type="GO" id="GO:0004252">
    <property type="term" value="F:serine-type endopeptidase activity"/>
    <property type="evidence" value="ECO:0007669"/>
    <property type="project" value="TreeGrafter"/>
</dbReference>
<reference evidence="3" key="1">
    <citation type="submission" date="2021-09" db="EMBL/GenBank/DDBJ databases">
        <title>Genome of Aequorivita sp. strain F47161.</title>
        <authorList>
            <person name="Wang Y."/>
        </authorList>
    </citation>
    <scope>NUCLEOTIDE SEQUENCE</scope>
    <source>
        <strain evidence="3">F47161</strain>
    </source>
</reference>
<feature type="domain" description="Peptidase S9 prolyl oligopeptidase catalytic" evidence="2">
    <location>
        <begin position="704"/>
        <end position="871"/>
    </location>
</feature>
<dbReference type="Gene3D" id="2.140.10.30">
    <property type="entry name" value="Dipeptidylpeptidase IV, N-terminal domain"/>
    <property type="match status" value="1"/>
</dbReference>
<dbReference type="RefSeq" id="WP_237603175.1">
    <property type="nucleotide sequence ID" value="NZ_JAIRBA010000018.1"/>
</dbReference>